<dbReference type="Proteomes" id="UP000735302">
    <property type="component" value="Unassembled WGS sequence"/>
</dbReference>
<gene>
    <name evidence="7" type="ORF">PoB_000130200</name>
</gene>
<keyword evidence="3" id="KW-0963">Cytoplasm</keyword>
<feature type="region of interest" description="Disordered" evidence="4">
    <location>
        <begin position="499"/>
        <end position="526"/>
    </location>
</feature>
<feature type="compositionally biased region" description="Acidic residues" evidence="4">
    <location>
        <begin position="510"/>
        <end position="520"/>
    </location>
</feature>
<feature type="domain" description="Telomere length regulation protein conserved" evidence="5">
    <location>
        <begin position="535"/>
        <end position="581"/>
    </location>
</feature>
<dbReference type="Pfam" id="PF25320">
    <property type="entry name" value="TELO2_ARM"/>
    <property type="match status" value="1"/>
</dbReference>
<dbReference type="GO" id="GO:0005829">
    <property type="term" value="C:cytosol"/>
    <property type="evidence" value="ECO:0007669"/>
    <property type="project" value="TreeGrafter"/>
</dbReference>
<dbReference type="AlphaFoldDB" id="A0AAV3XY82"/>
<dbReference type="InterPro" id="IPR057348">
    <property type="entry name" value="TELO2_ARM"/>
</dbReference>
<dbReference type="PANTHER" id="PTHR15830:SF10">
    <property type="entry name" value="TELOMERE LENGTH REGULATION PROTEIN TEL2 HOMOLOG"/>
    <property type="match status" value="1"/>
</dbReference>
<dbReference type="Gene3D" id="1.25.40.720">
    <property type="entry name" value="Telomere length regulation protein 2, C-terminal domain"/>
    <property type="match status" value="3"/>
</dbReference>
<sequence>MTGEIEIKPFIQELKTGLQTSNTEADIVKWLTVVKSLLAGPNTHVSHNIEKYGYSSRDMQRLYKNITDFHIKQIYDLILSKFSVEWISALGSENFKSLLKPIFMEGNVKESFIALFQASSESDRRDLRFHKCVALLEEFLTRLRLGKLLQSQSSCVSNQTSQTSCTLTLDPEQEVLMGFLTSLPDKMANKLHHDVRNCFLPQSFIPVLALGILDTLDWARQILAQGRNVSLHFVSVLIGKLSLVGYADILLETLLPHLCVRVRKDYMWCRICERIFSGVPARCQEALFVPLLRQIPWFGLVDKFLGDAVLHNTSVKMLLCTKLMLHRVISKPKTLLHNIIGYLSAFHTRRHLLVEVLLDLLRVWGDASSMRRISAEQHLYISRALMVCIGYLNETEKSANKNELLQLLMPGVQAHLESSDPAMRNVGMVVAKTLTQTVEPSGPKLEFELDVKNQDVSDLLSYTDIPEDPGILEAEESVMRSENESEAVEQGLASISIEKANSSGSPINEPELDSDDDLEPYDMSNDRKVEKAKKPKFIRDCMEGLICSSEDPDRTEVCLSEAEALIRKGTDGLDEVSEYLTREFYERNYSIRQRLDILETLASAAQELSCVKKQSVHVHTSNNELASGTSGFTSSSSSEMLPWQEVIQRRIESNTRRFAHGRTQPEPVPTLNRFAPVAGDFFYPLMYRVDQSDPCLDLMGRDNLLLFRLLYTLAIVLNSSKNIPACSKMGQALLEFTWPVRLHHDNCVRQAAVVATMTVLLVVPIHALISDLSVEVTETRTWLGDVVEQDPDTECQKLAAQALFLFQDRIKKESESATAS</sequence>
<evidence type="ECO:0000256" key="2">
    <source>
        <dbReference type="ARBA" id="ARBA00006133"/>
    </source>
</evidence>
<comment type="subcellular location">
    <subcellularLocation>
        <location evidence="1">Cytoplasm</location>
    </subcellularLocation>
</comment>
<dbReference type="GO" id="GO:0042162">
    <property type="term" value="F:telomeric DNA binding"/>
    <property type="evidence" value="ECO:0007669"/>
    <property type="project" value="TreeGrafter"/>
</dbReference>
<dbReference type="GO" id="GO:0051879">
    <property type="term" value="F:Hsp90 protein binding"/>
    <property type="evidence" value="ECO:0007669"/>
    <property type="project" value="TreeGrafter"/>
</dbReference>
<dbReference type="GO" id="GO:0051083">
    <property type="term" value="P:'de novo' cotranslational protein folding"/>
    <property type="evidence" value="ECO:0007669"/>
    <property type="project" value="TreeGrafter"/>
</dbReference>
<evidence type="ECO:0000313" key="7">
    <source>
        <dbReference type="EMBL" id="GFN74796.1"/>
    </source>
</evidence>
<evidence type="ECO:0000256" key="4">
    <source>
        <dbReference type="SAM" id="MobiDB-lite"/>
    </source>
</evidence>
<name>A0AAV3XY82_9GAST</name>
<dbReference type="InterPro" id="IPR038528">
    <property type="entry name" value="TEL2_C_sf"/>
</dbReference>
<evidence type="ECO:0000313" key="8">
    <source>
        <dbReference type="Proteomes" id="UP000735302"/>
    </source>
</evidence>
<organism evidence="7 8">
    <name type="scientific">Plakobranchus ocellatus</name>
    <dbReference type="NCBI Taxonomy" id="259542"/>
    <lineage>
        <taxon>Eukaryota</taxon>
        <taxon>Metazoa</taxon>
        <taxon>Spiralia</taxon>
        <taxon>Lophotrochozoa</taxon>
        <taxon>Mollusca</taxon>
        <taxon>Gastropoda</taxon>
        <taxon>Heterobranchia</taxon>
        <taxon>Euthyneura</taxon>
        <taxon>Panpulmonata</taxon>
        <taxon>Sacoglossa</taxon>
        <taxon>Placobranchoidea</taxon>
        <taxon>Plakobranchidae</taxon>
        <taxon>Plakobranchus</taxon>
    </lineage>
</organism>
<dbReference type="PANTHER" id="PTHR15830">
    <property type="entry name" value="TELOMERE LENGTH REGULATION PROTEIN TEL2 FAMILY MEMBER"/>
    <property type="match status" value="1"/>
</dbReference>
<accession>A0AAV3XY82</accession>
<comment type="caution">
    <text evidence="7">The sequence shown here is derived from an EMBL/GenBank/DDBJ whole genome shotgun (WGS) entry which is preliminary data.</text>
</comment>
<proteinExistence type="inferred from homology"/>
<keyword evidence="8" id="KW-1185">Reference proteome</keyword>
<evidence type="ECO:0000256" key="1">
    <source>
        <dbReference type="ARBA" id="ARBA00004496"/>
    </source>
</evidence>
<evidence type="ECO:0000259" key="6">
    <source>
        <dbReference type="Pfam" id="PF25320"/>
    </source>
</evidence>
<reference evidence="7 8" key="1">
    <citation type="journal article" date="2021" name="Elife">
        <title>Chloroplast acquisition without the gene transfer in kleptoplastic sea slugs, Plakobranchus ocellatus.</title>
        <authorList>
            <person name="Maeda T."/>
            <person name="Takahashi S."/>
            <person name="Yoshida T."/>
            <person name="Shimamura S."/>
            <person name="Takaki Y."/>
            <person name="Nagai Y."/>
            <person name="Toyoda A."/>
            <person name="Suzuki Y."/>
            <person name="Arimoto A."/>
            <person name="Ishii H."/>
            <person name="Satoh N."/>
            <person name="Nishiyama T."/>
            <person name="Hasebe M."/>
            <person name="Maruyama T."/>
            <person name="Minagawa J."/>
            <person name="Obokata J."/>
            <person name="Shigenobu S."/>
        </authorList>
    </citation>
    <scope>NUCLEOTIDE SEQUENCE [LARGE SCALE GENOMIC DNA]</scope>
</reference>
<protein>
    <submittedName>
        <fullName evidence="7">Telomere length regulation protein tel2 homolog</fullName>
    </submittedName>
</protein>
<dbReference type="Pfam" id="PF10193">
    <property type="entry name" value="Telomere_reg-2"/>
    <property type="match status" value="1"/>
</dbReference>
<evidence type="ECO:0000256" key="3">
    <source>
        <dbReference type="ARBA" id="ARBA00022490"/>
    </source>
</evidence>
<dbReference type="InterPro" id="IPR019337">
    <property type="entry name" value="Telomere_length_regulation_dom"/>
</dbReference>
<dbReference type="InterPro" id="IPR051970">
    <property type="entry name" value="TEL2_Regulation"/>
</dbReference>
<evidence type="ECO:0000259" key="5">
    <source>
        <dbReference type="Pfam" id="PF10193"/>
    </source>
</evidence>
<comment type="similarity">
    <text evidence="2">Belongs to the TEL2 family.</text>
</comment>
<dbReference type="EMBL" id="BLXT01000167">
    <property type="protein sequence ID" value="GFN74796.1"/>
    <property type="molecule type" value="Genomic_DNA"/>
</dbReference>
<feature type="domain" description="TELO2 ARM repeat" evidence="6">
    <location>
        <begin position="346"/>
        <end position="443"/>
    </location>
</feature>